<feature type="compositionally biased region" description="Basic and acidic residues" evidence="2">
    <location>
        <begin position="491"/>
        <end position="508"/>
    </location>
</feature>
<dbReference type="Pfam" id="PF03763">
    <property type="entry name" value="Remorin_C"/>
    <property type="match status" value="1"/>
</dbReference>
<feature type="domain" description="Myb-like" evidence="3">
    <location>
        <begin position="317"/>
        <end position="370"/>
    </location>
</feature>
<dbReference type="PANTHER" id="PTHR46872">
    <property type="entry name" value="DNA BINDING PROTEIN"/>
    <property type="match status" value="1"/>
</dbReference>
<feature type="compositionally biased region" description="Polar residues" evidence="2">
    <location>
        <begin position="562"/>
        <end position="581"/>
    </location>
</feature>
<evidence type="ECO:0000313" key="5">
    <source>
        <dbReference type="Proteomes" id="UP000245207"/>
    </source>
</evidence>
<organism evidence="4 5">
    <name type="scientific">Artemisia annua</name>
    <name type="common">Sweet wormwood</name>
    <dbReference type="NCBI Taxonomy" id="35608"/>
    <lineage>
        <taxon>Eukaryota</taxon>
        <taxon>Viridiplantae</taxon>
        <taxon>Streptophyta</taxon>
        <taxon>Embryophyta</taxon>
        <taxon>Tracheophyta</taxon>
        <taxon>Spermatophyta</taxon>
        <taxon>Magnoliopsida</taxon>
        <taxon>eudicotyledons</taxon>
        <taxon>Gunneridae</taxon>
        <taxon>Pentapetalae</taxon>
        <taxon>asterids</taxon>
        <taxon>campanulids</taxon>
        <taxon>Asterales</taxon>
        <taxon>Asteraceae</taxon>
        <taxon>Asteroideae</taxon>
        <taxon>Anthemideae</taxon>
        <taxon>Artemisiinae</taxon>
        <taxon>Artemisia</taxon>
    </lineage>
</organism>
<dbReference type="Proteomes" id="UP000245207">
    <property type="component" value="Unassembled WGS sequence"/>
</dbReference>
<gene>
    <name evidence="4" type="ORF">CTI12_AA536810</name>
</gene>
<feature type="region of interest" description="Disordered" evidence="2">
    <location>
        <begin position="491"/>
        <end position="540"/>
    </location>
</feature>
<dbReference type="InterPro" id="IPR009057">
    <property type="entry name" value="Homeodomain-like_sf"/>
</dbReference>
<keyword evidence="5" id="KW-1185">Reference proteome</keyword>
<dbReference type="SUPFAM" id="SSF46689">
    <property type="entry name" value="Homeodomain-like"/>
    <property type="match status" value="1"/>
</dbReference>
<dbReference type="OrthoDB" id="1908944at2759"/>
<evidence type="ECO:0000259" key="3">
    <source>
        <dbReference type="SMART" id="SM00717"/>
    </source>
</evidence>
<name>A0A2U1L2T0_ARTAN</name>
<evidence type="ECO:0000313" key="4">
    <source>
        <dbReference type="EMBL" id="PWA43307.1"/>
    </source>
</evidence>
<feature type="region of interest" description="Disordered" evidence="2">
    <location>
        <begin position="553"/>
        <end position="619"/>
    </location>
</feature>
<dbReference type="CDD" id="cd00167">
    <property type="entry name" value="SANT"/>
    <property type="match status" value="1"/>
</dbReference>
<protein>
    <submittedName>
        <fullName evidence="4">ELM2 domain-containing protein</fullName>
    </submittedName>
</protein>
<dbReference type="InterPro" id="IPR005516">
    <property type="entry name" value="Remorin_C"/>
</dbReference>
<proteinExistence type="inferred from homology"/>
<evidence type="ECO:0000256" key="2">
    <source>
        <dbReference type="SAM" id="MobiDB-lite"/>
    </source>
</evidence>
<comment type="caution">
    <text evidence="4">The sequence shown here is derived from an EMBL/GenBank/DDBJ whole genome shotgun (WGS) entry which is preliminary data.</text>
</comment>
<evidence type="ECO:0000256" key="1">
    <source>
        <dbReference type="ARBA" id="ARBA00005711"/>
    </source>
</evidence>
<comment type="similarity">
    <text evidence="1">Belongs to the remorin family.</text>
</comment>
<dbReference type="STRING" id="35608.A0A2U1L2T0"/>
<dbReference type="InterPro" id="IPR001005">
    <property type="entry name" value="SANT/Myb"/>
</dbReference>
<sequence length="729" mass="84037">MAATALKLLQTIQLFYFLSIERFCINLCLPILVVMETKRPFDEDLEEFIKHPKHLDYGKDIASEGGRKYFHTVNGPESENDITVPHIVFKEFCINLCLPILVVMGTKRPFDEDLEEFIKHPKHLDYGKDIASEGGRKYFHTVNGPESENDITVPHIVFKEFELNAPLPLVTGISTDDDDSEPGPMFPPYLFSEFIENNLPRRQLFRFQDIYSSLLNSPPRKEIPIGPNHQADVPEFDAELARKYRENSGMSRFLGVCVVPIGHSIFDSDIQAGCECFDGGSVRCVQQHVNEARLKLKKIYGDEKFAALGMLEMGEEVSSNWTEEDERLFHEVVYLNPASVGGRFWRELAIEFPSRTKKEIVSYYFNVFILRRRAVQNRSQVLYPDSDNDEWRESYGGAFGDQFLFIMVKFSGIEDENEGEISRARDRRLPSQKSLSFKGENRRGQNWYRGQSSRELIKYDYDSDYLESDELRTAVAAAAYAIVSVEERTRARRRRDDSLSKPKRKQEDGAVYGTRRARERTLSSSANNKMKNKEDDIVPISTPSLFSRKISAKTEIKGETPRGSTGNSSPFFKETSTSFDNQTDERNTRSSFASNAGQQGPFPSTEVNRKISEHRLEDRDTKAEVWEKTEMERIKERYEKLYAKILEWENEKKMKAKKKLSRKQQDESEKKRARALQSYKTEMDMIDQIAEGARSEAAENRKKEILKVKEKADTIRLTGKIPTKTCLCF</sequence>
<feature type="compositionally biased region" description="Polar residues" evidence="2">
    <location>
        <begin position="589"/>
        <end position="606"/>
    </location>
</feature>
<feature type="region of interest" description="Disordered" evidence="2">
    <location>
        <begin position="653"/>
        <end position="673"/>
    </location>
</feature>
<accession>A0A2U1L2T0</accession>
<feature type="compositionally biased region" description="Basic and acidic residues" evidence="2">
    <location>
        <begin position="607"/>
        <end position="619"/>
    </location>
</feature>
<dbReference type="PANTHER" id="PTHR46872:SF5">
    <property type="entry name" value="MYB-LIKE DOMAIN-CONTAINING PROTEIN"/>
    <property type="match status" value="1"/>
</dbReference>
<dbReference type="SMART" id="SM00717">
    <property type="entry name" value="SANT"/>
    <property type="match status" value="1"/>
</dbReference>
<dbReference type="EMBL" id="PKPP01011900">
    <property type="protein sequence ID" value="PWA43307.1"/>
    <property type="molecule type" value="Genomic_DNA"/>
</dbReference>
<dbReference type="AlphaFoldDB" id="A0A2U1L2T0"/>
<reference evidence="4 5" key="1">
    <citation type="journal article" date="2018" name="Mol. Plant">
        <title>The genome of Artemisia annua provides insight into the evolution of Asteraceae family and artemisinin biosynthesis.</title>
        <authorList>
            <person name="Shen Q."/>
            <person name="Zhang L."/>
            <person name="Liao Z."/>
            <person name="Wang S."/>
            <person name="Yan T."/>
            <person name="Shi P."/>
            <person name="Liu M."/>
            <person name="Fu X."/>
            <person name="Pan Q."/>
            <person name="Wang Y."/>
            <person name="Lv Z."/>
            <person name="Lu X."/>
            <person name="Zhang F."/>
            <person name="Jiang W."/>
            <person name="Ma Y."/>
            <person name="Chen M."/>
            <person name="Hao X."/>
            <person name="Li L."/>
            <person name="Tang Y."/>
            <person name="Lv G."/>
            <person name="Zhou Y."/>
            <person name="Sun X."/>
            <person name="Brodelius P.E."/>
            <person name="Rose J.K.C."/>
            <person name="Tang K."/>
        </authorList>
    </citation>
    <scope>NUCLEOTIDE SEQUENCE [LARGE SCALE GENOMIC DNA]</scope>
    <source>
        <strain evidence="5">cv. Huhao1</strain>
        <tissue evidence="4">Leaf</tissue>
    </source>
</reference>